<feature type="compositionally biased region" description="Polar residues" evidence="1">
    <location>
        <begin position="437"/>
        <end position="449"/>
    </location>
</feature>
<reference evidence="4 5" key="1">
    <citation type="journal article" date="2020" name="ISME J.">
        <title>Uncovering the hidden diversity of litter-decomposition mechanisms in mushroom-forming fungi.</title>
        <authorList>
            <person name="Floudas D."/>
            <person name="Bentzer J."/>
            <person name="Ahren D."/>
            <person name="Johansson T."/>
            <person name="Persson P."/>
            <person name="Tunlid A."/>
        </authorList>
    </citation>
    <scope>NUCLEOTIDE SEQUENCE [LARGE SCALE GENOMIC DNA]</scope>
    <source>
        <strain evidence="4 5">CBS 175.51</strain>
    </source>
</reference>
<feature type="chain" id="PRO_5034409905" evidence="3">
    <location>
        <begin position="23"/>
        <end position="555"/>
    </location>
</feature>
<feature type="compositionally biased region" description="Low complexity" evidence="1">
    <location>
        <begin position="335"/>
        <end position="352"/>
    </location>
</feature>
<feature type="signal peptide" evidence="3">
    <location>
        <begin position="1"/>
        <end position="22"/>
    </location>
</feature>
<feature type="region of interest" description="Disordered" evidence="1">
    <location>
        <begin position="335"/>
        <end position="397"/>
    </location>
</feature>
<dbReference type="OrthoDB" id="2591431at2759"/>
<dbReference type="Proteomes" id="UP000541558">
    <property type="component" value="Unassembled WGS sequence"/>
</dbReference>
<feature type="compositionally biased region" description="Polar residues" evidence="1">
    <location>
        <begin position="377"/>
        <end position="389"/>
    </location>
</feature>
<protein>
    <submittedName>
        <fullName evidence="4">Uncharacterized protein</fullName>
    </submittedName>
</protein>
<evidence type="ECO:0000256" key="3">
    <source>
        <dbReference type="SAM" id="SignalP"/>
    </source>
</evidence>
<evidence type="ECO:0000313" key="5">
    <source>
        <dbReference type="Proteomes" id="UP000541558"/>
    </source>
</evidence>
<keyword evidence="2" id="KW-0812">Transmembrane</keyword>
<evidence type="ECO:0000256" key="2">
    <source>
        <dbReference type="SAM" id="Phobius"/>
    </source>
</evidence>
<name>A0A8H5CAA4_9AGAR</name>
<accession>A0A8H5CAA4</accession>
<dbReference type="AlphaFoldDB" id="A0A8H5CAA4"/>
<evidence type="ECO:0000313" key="4">
    <source>
        <dbReference type="EMBL" id="KAF5337411.1"/>
    </source>
</evidence>
<organism evidence="4 5">
    <name type="scientific">Ephemerocybe angulata</name>
    <dbReference type="NCBI Taxonomy" id="980116"/>
    <lineage>
        <taxon>Eukaryota</taxon>
        <taxon>Fungi</taxon>
        <taxon>Dikarya</taxon>
        <taxon>Basidiomycota</taxon>
        <taxon>Agaricomycotina</taxon>
        <taxon>Agaricomycetes</taxon>
        <taxon>Agaricomycetidae</taxon>
        <taxon>Agaricales</taxon>
        <taxon>Agaricineae</taxon>
        <taxon>Psathyrellaceae</taxon>
        <taxon>Ephemerocybe</taxon>
    </lineage>
</organism>
<sequence length="555" mass="57147">MYSNYPAFVTLILAAAGAGVHGFEFSFTDPAECSDMTVTWSGGTPPYNLLLIPPGRTLRNLSIPTTSTSSFTTKIPFGQGEPVVLAMSDATGVTAGGITDLLQVKAPTGGSSCNTTDPGADFFFSTESALVQCQNYPFTTFDRAIQPVTIYGFEPKGSSVVLPVPAGSTDFNWKADFPSQSRIIFYMSDARGRNGGCSPVNTVGPSADASCVASRPGTTTTSGTKTGTKTGTSQTPSKTGGTSGDSSSGGKSSNLGAIIGGAVGGVVVLGILAFFIIFCLRRKRARSNAVKEPKLDLSYDPTVNTSGPLPSSYLLPGAYNHSNANLAPAQATGMYAQASQSSQGSQGYAPSSNSSTPLNPAASGGEVNPRPPLPSPGGTSRYSSYTQSTGPPPQPYGYGAGAAAAAGGAAGYYQHQGQQQPYPQQYGNQYPQQHGYTQNSTASGGGSSFYTTNADSDAYDAYGGIATHQPQYPPGPARHAKNTSTGKSGAPPPAVTRPVVVHQDIEDTMEELPEELPPQYSESRAPIPGFPSSHGAGGSGGSSQPQQMPLRDRKG</sequence>
<dbReference type="EMBL" id="JAACJK010000057">
    <property type="protein sequence ID" value="KAF5337411.1"/>
    <property type="molecule type" value="Genomic_DNA"/>
</dbReference>
<keyword evidence="2" id="KW-0472">Membrane</keyword>
<keyword evidence="2" id="KW-1133">Transmembrane helix</keyword>
<feature type="transmembrane region" description="Helical" evidence="2">
    <location>
        <begin position="255"/>
        <end position="280"/>
    </location>
</feature>
<keyword evidence="3" id="KW-0732">Signal</keyword>
<feature type="region of interest" description="Disordered" evidence="1">
    <location>
        <begin position="205"/>
        <end position="250"/>
    </location>
</feature>
<feature type="region of interest" description="Disordered" evidence="1">
    <location>
        <begin position="415"/>
        <end position="449"/>
    </location>
</feature>
<keyword evidence="5" id="KW-1185">Reference proteome</keyword>
<comment type="caution">
    <text evidence="4">The sequence shown here is derived from an EMBL/GenBank/DDBJ whole genome shotgun (WGS) entry which is preliminary data.</text>
</comment>
<feature type="region of interest" description="Disordered" evidence="1">
    <location>
        <begin position="464"/>
        <end position="555"/>
    </location>
</feature>
<feature type="compositionally biased region" description="Low complexity" evidence="1">
    <location>
        <begin position="415"/>
        <end position="436"/>
    </location>
</feature>
<gene>
    <name evidence="4" type="ORF">D9611_003144</name>
</gene>
<proteinExistence type="predicted"/>
<feature type="compositionally biased region" description="Low complexity" evidence="1">
    <location>
        <begin position="217"/>
        <end position="250"/>
    </location>
</feature>
<evidence type="ECO:0000256" key="1">
    <source>
        <dbReference type="SAM" id="MobiDB-lite"/>
    </source>
</evidence>